<dbReference type="EMBL" id="NMTY01000009">
    <property type="protein sequence ID" value="PDX81812.1"/>
    <property type="molecule type" value="Genomic_DNA"/>
</dbReference>
<dbReference type="GO" id="GO:0061503">
    <property type="term" value="F:tRNA threonylcarbamoyladenosine dehydratase"/>
    <property type="evidence" value="ECO:0007669"/>
    <property type="project" value="TreeGrafter"/>
</dbReference>
<protein>
    <recommendedName>
        <fullName evidence="1">THIF-type NAD/FAD binding fold domain-containing protein</fullName>
    </recommendedName>
</protein>
<dbReference type="Gene3D" id="3.40.50.720">
    <property type="entry name" value="NAD(P)-binding Rossmann-like Domain"/>
    <property type="match status" value="1"/>
</dbReference>
<comment type="caution">
    <text evidence="2">The sequence shown here is derived from an EMBL/GenBank/DDBJ whole genome shotgun (WGS) entry which is preliminary data.</text>
</comment>
<gene>
    <name evidence="2" type="ORF">CGS58_04595</name>
</gene>
<dbReference type="SUPFAM" id="SSF69572">
    <property type="entry name" value="Activating enzymes of the ubiquitin-like proteins"/>
    <property type="match status" value="1"/>
</dbReference>
<reference evidence="2 3" key="1">
    <citation type="journal article" date="2017" name="Front. Microbiol.">
        <title>New Insights into the Diversity of the Genus Faecalibacterium.</title>
        <authorList>
            <person name="Benevides L."/>
            <person name="Burman S."/>
            <person name="Martin R."/>
            <person name="Robert V."/>
            <person name="Thomas M."/>
            <person name="Miquel S."/>
            <person name="Chain F."/>
            <person name="Sokol H."/>
            <person name="Bermudez-Humaran L.G."/>
            <person name="Morrison M."/>
            <person name="Langella P."/>
            <person name="Azevedo V.A."/>
            <person name="Chatel J.M."/>
            <person name="Soares S."/>
        </authorList>
    </citation>
    <scope>NUCLEOTIDE SEQUENCE [LARGE SCALE GENOMIC DNA]</scope>
    <source>
        <strain evidence="2 3">CNCM I 4575</strain>
    </source>
</reference>
<organism evidence="2 3">
    <name type="scientific">Faecalibacterium prausnitzii</name>
    <dbReference type="NCBI Taxonomy" id="853"/>
    <lineage>
        <taxon>Bacteria</taxon>
        <taxon>Bacillati</taxon>
        <taxon>Bacillota</taxon>
        <taxon>Clostridia</taxon>
        <taxon>Eubacteriales</taxon>
        <taxon>Oscillospiraceae</taxon>
        <taxon>Faecalibacterium</taxon>
    </lineage>
</organism>
<accession>A0A2A7ARV7</accession>
<evidence type="ECO:0000259" key="1">
    <source>
        <dbReference type="Pfam" id="PF00899"/>
    </source>
</evidence>
<dbReference type="InterPro" id="IPR000594">
    <property type="entry name" value="ThiF_NAD_FAD-bd"/>
</dbReference>
<dbReference type="SUPFAM" id="SSF102712">
    <property type="entry name" value="JAB1/MPN domain"/>
    <property type="match status" value="1"/>
</dbReference>
<evidence type="ECO:0000313" key="2">
    <source>
        <dbReference type="EMBL" id="PDX81812.1"/>
    </source>
</evidence>
<feature type="domain" description="THIF-type NAD/FAD binding fold" evidence="1">
    <location>
        <begin position="263"/>
        <end position="428"/>
    </location>
</feature>
<dbReference type="GO" id="GO:0008641">
    <property type="term" value="F:ubiquitin-like modifier activating enzyme activity"/>
    <property type="evidence" value="ECO:0007669"/>
    <property type="project" value="InterPro"/>
</dbReference>
<dbReference type="GO" id="GO:0061504">
    <property type="term" value="P:cyclic threonylcarbamoyladenosine biosynthetic process"/>
    <property type="evidence" value="ECO:0007669"/>
    <property type="project" value="TreeGrafter"/>
</dbReference>
<evidence type="ECO:0000313" key="3">
    <source>
        <dbReference type="Proteomes" id="UP000220005"/>
    </source>
</evidence>
<name>A0A2A7ARV7_9FIRM</name>
<proteinExistence type="predicted"/>
<dbReference type="PANTHER" id="PTHR43267:SF1">
    <property type="entry name" value="TRNA THREONYLCARBAMOYLADENOSINE DEHYDRATASE"/>
    <property type="match status" value="1"/>
</dbReference>
<dbReference type="InterPro" id="IPR035985">
    <property type="entry name" value="Ubiquitin-activating_enz"/>
</dbReference>
<sequence length="567" mass="63690">MRNEFFANIEAGAAAVRSLACSSADRLTRQLASDPVRESQNQLPCPEKPAEPTVRFSRQVLADFRSNVGRYAPETGGMMGSTGDMALVDLCHFDALSRNTPGTFYYDVDSMTKVFHDWAEKGYRVTGIYHSHPRGCIRPSYHDISTALIHLRFFEQDFFFLPILRPARKGLFTLYFYIVHLKGDTLTVDLDHVLRAESGSRYALCTFAPWHREYSVAEMDAYRASLEAQEQPETPAEDPVVKAPAQPAETPDYFGKVRSLYPQKVLEQKVVVCIGVGGARSFLENCARSGLRNFILMDPDIVSPSNVATQAVFISEMGRKKVEVIRDRIRDINPDAQVLCIPRALDDAMSDEAFKAYLDRFPGRKVTDYLILGCTDNFAAQKRSSMLALKYGMPYLAAMMYAHGAAAELIFLYPGVTASCPRCLLRSRFEQYEHGYQNDVDSSACPIFATERMNATKGYLALMLLLYHEAPGSPFNTMLDAVKDRNFVWIRLAPDLKEQLGIQLFDQVLGGDAGCFAYMDETLWVPQHPDRPEFGAKPCKMCGGTGDLRHLQVDWAELDTRAIHFDT</sequence>
<dbReference type="Proteomes" id="UP000220005">
    <property type="component" value="Unassembled WGS sequence"/>
</dbReference>
<dbReference type="InterPro" id="IPR045886">
    <property type="entry name" value="ThiF/MoeB/HesA"/>
</dbReference>
<dbReference type="Gene3D" id="3.40.140.10">
    <property type="entry name" value="Cytidine Deaminase, domain 2"/>
    <property type="match status" value="1"/>
</dbReference>
<dbReference type="Pfam" id="PF00899">
    <property type="entry name" value="ThiF"/>
    <property type="match status" value="1"/>
</dbReference>
<dbReference type="AlphaFoldDB" id="A0A2A7ARV7"/>
<dbReference type="RefSeq" id="WP_097839102.1">
    <property type="nucleotide sequence ID" value="NZ_NMTY01000009.1"/>
</dbReference>
<dbReference type="PANTHER" id="PTHR43267">
    <property type="entry name" value="TRNA THREONYLCARBAMOYLADENOSINE DEHYDRATASE"/>
    <property type="match status" value="1"/>
</dbReference>